<dbReference type="RefSeq" id="WP_013334358.1">
    <property type="nucleotide sequence ID" value="NC_014533.1"/>
</dbReference>
<keyword evidence="1" id="KW-0614">Plasmid</keyword>
<evidence type="ECO:0000313" key="1">
    <source>
        <dbReference type="EMBL" id="ADN17608.1"/>
    </source>
</evidence>
<dbReference type="EMBL" id="CP002199">
    <property type="protein sequence ID" value="ADN17608.1"/>
    <property type="molecule type" value="Genomic_DNA"/>
</dbReference>
<dbReference type="AlphaFoldDB" id="E0UKX8"/>
<protein>
    <recommendedName>
        <fullName evidence="3">PEP-CTERM protein-sorting domain-containing protein</fullName>
    </recommendedName>
</protein>
<keyword evidence="2" id="KW-1185">Reference proteome</keyword>
<dbReference type="KEGG" id="cyj:Cyan7822_5747"/>
<dbReference type="HOGENOM" id="CLU_2141754_0_0_3"/>
<accession>E0UKX8</accession>
<evidence type="ECO:0008006" key="3">
    <source>
        <dbReference type="Google" id="ProtNLM"/>
    </source>
</evidence>
<sequence length="112" mass="11715">MPNLTVNFNFVDLLNPSTTTFTLANLTKWAFATKATGTITDSNFLSSTNADSFDLVPSSRLFANLNGNNQSSGYIITPGIPTPLQSVPKPGSVVALLGLGLGLVASRGKKQA</sequence>
<name>E0UKX8_GLOV7</name>
<geneLocation type="plasmid" evidence="1 2">
    <name>Cy782201</name>
</geneLocation>
<organism evidence="1 2">
    <name type="scientific">Gloeothece verrucosa (strain PCC 7822)</name>
    <name type="common">Cyanothece sp. (strain PCC 7822)</name>
    <dbReference type="NCBI Taxonomy" id="497965"/>
    <lineage>
        <taxon>Bacteria</taxon>
        <taxon>Bacillati</taxon>
        <taxon>Cyanobacteriota</taxon>
        <taxon>Cyanophyceae</taxon>
        <taxon>Oscillatoriophycideae</taxon>
        <taxon>Chroococcales</taxon>
        <taxon>Aphanothecaceae</taxon>
        <taxon>Gloeothece</taxon>
        <taxon>Gloeothece verrucosa</taxon>
    </lineage>
</organism>
<proteinExistence type="predicted"/>
<gene>
    <name evidence="1" type="ordered locus">Cyan7822_5747</name>
</gene>
<reference evidence="2" key="1">
    <citation type="journal article" date="2011" name="MBio">
        <title>Novel metabolic attributes of the genus Cyanothece, comprising a group of unicellular nitrogen-fixing Cyanobacteria.</title>
        <authorList>
            <person name="Bandyopadhyay A."/>
            <person name="Elvitigala T."/>
            <person name="Welsh E."/>
            <person name="Stockel J."/>
            <person name="Liberton M."/>
            <person name="Min H."/>
            <person name="Sherman L.A."/>
            <person name="Pakrasi H.B."/>
        </authorList>
    </citation>
    <scope>NUCLEOTIDE SEQUENCE [LARGE SCALE GENOMIC DNA]</scope>
    <source>
        <strain evidence="2">PCC 7822</strain>
        <plasmid evidence="2">Cy782201</plasmid>
    </source>
</reference>
<dbReference type="Proteomes" id="UP000008206">
    <property type="component" value="Plasmid Cy782201"/>
</dbReference>
<evidence type="ECO:0000313" key="2">
    <source>
        <dbReference type="Proteomes" id="UP000008206"/>
    </source>
</evidence>